<evidence type="ECO:0000313" key="3">
    <source>
        <dbReference type="Proteomes" id="UP000008311"/>
    </source>
</evidence>
<dbReference type="EMBL" id="EQ973983">
    <property type="protein sequence ID" value="EEF36287.1"/>
    <property type="molecule type" value="Genomic_DNA"/>
</dbReference>
<dbReference type="Proteomes" id="UP000008311">
    <property type="component" value="Unassembled WGS sequence"/>
</dbReference>
<reference evidence="3" key="1">
    <citation type="journal article" date="2010" name="Nat. Biotechnol.">
        <title>Draft genome sequence of the oilseed species Ricinus communis.</title>
        <authorList>
            <person name="Chan A.P."/>
            <person name="Crabtree J."/>
            <person name="Zhao Q."/>
            <person name="Lorenzi H."/>
            <person name="Orvis J."/>
            <person name="Puiu D."/>
            <person name="Melake-Berhan A."/>
            <person name="Jones K.M."/>
            <person name="Redman J."/>
            <person name="Chen G."/>
            <person name="Cahoon E.B."/>
            <person name="Gedil M."/>
            <person name="Stanke M."/>
            <person name="Haas B.J."/>
            <person name="Wortman J.R."/>
            <person name="Fraser-Liggett C.M."/>
            <person name="Ravel J."/>
            <person name="Rabinowicz P.D."/>
        </authorList>
    </citation>
    <scope>NUCLEOTIDE SEQUENCE [LARGE SCALE GENOMIC DNA]</scope>
    <source>
        <strain evidence="3">cv. Hale</strain>
    </source>
</reference>
<accession>B9SJC4</accession>
<protein>
    <submittedName>
        <fullName evidence="2">Uncharacterized protein</fullName>
    </submittedName>
</protein>
<name>B9SJC4_RICCO</name>
<gene>
    <name evidence="2" type="ORF">RCOM_0524810</name>
</gene>
<dbReference type="AlphaFoldDB" id="B9SJC4"/>
<feature type="compositionally biased region" description="Polar residues" evidence="1">
    <location>
        <begin position="124"/>
        <end position="133"/>
    </location>
</feature>
<feature type="region of interest" description="Disordered" evidence="1">
    <location>
        <begin position="87"/>
        <end position="133"/>
    </location>
</feature>
<evidence type="ECO:0000313" key="2">
    <source>
        <dbReference type="EMBL" id="EEF36287.1"/>
    </source>
</evidence>
<feature type="compositionally biased region" description="Polar residues" evidence="1">
    <location>
        <begin position="87"/>
        <end position="101"/>
    </location>
</feature>
<feature type="compositionally biased region" description="Polar residues" evidence="1">
    <location>
        <begin position="20"/>
        <end position="32"/>
    </location>
</feature>
<dbReference type="InParanoid" id="B9SJC4"/>
<keyword evidence="3" id="KW-1185">Reference proteome</keyword>
<feature type="region of interest" description="Disordered" evidence="1">
    <location>
        <begin position="1"/>
        <end position="32"/>
    </location>
</feature>
<organism evidence="2 3">
    <name type="scientific">Ricinus communis</name>
    <name type="common">Castor bean</name>
    <dbReference type="NCBI Taxonomy" id="3988"/>
    <lineage>
        <taxon>Eukaryota</taxon>
        <taxon>Viridiplantae</taxon>
        <taxon>Streptophyta</taxon>
        <taxon>Embryophyta</taxon>
        <taxon>Tracheophyta</taxon>
        <taxon>Spermatophyta</taxon>
        <taxon>Magnoliopsida</taxon>
        <taxon>eudicotyledons</taxon>
        <taxon>Gunneridae</taxon>
        <taxon>Pentapetalae</taxon>
        <taxon>rosids</taxon>
        <taxon>fabids</taxon>
        <taxon>Malpighiales</taxon>
        <taxon>Euphorbiaceae</taxon>
        <taxon>Acalyphoideae</taxon>
        <taxon>Acalypheae</taxon>
        <taxon>Ricinus</taxon>
    </lineage>
</organism>
<sequence>MTVEKPPKVNMRRGRPSKRGSGQNATTSAGLSITRTSTVVGTQTKERALVRSGYGIRIFEEIENIYIRMPHDKRVNVIHSAKGVAKASSTYGKASSLSTAPPNYARHKTSSQPTQSTTRDRRIATTNSEYYKR</sequence>
<proteinExistence type="predicted"/>
<evidence type="ECO:0000256" key="1">
    <source>
        <dbReference type="SAM" id="MobiDB-lite"/>
    </source>
</evidence>